<gene>
    <name evidence="1" type="ORF">DFH07DRAFT_753415</name>
</gene>
<comment type="caution">
    <text evidence="1">The sequence shown here is derived from an EMBL/GenBank/DDBJ whole genome shotgun (WGS) entry which is preliminary data.</text>
</comment>
<organism evidence="1 2">
    <name type="scientific">Mycena maculata</name>
    <dbReference type="NCBI Taxonomy" id="230809"/>
    <lineage>
        <taxon>Eukaryota</taxon>
        <taxon>Fungi</taxon>
        <taxon>Dikarya</taxon>
        <taxon>Basidiomycota</taxon>
        <taxon>Agaricomycotina</taxon>
        <taxon>Agaricomycetes</taxon>
        <taxon>Agaricomycetidae</taxon>
        <taxon>Agaricales</taxon>
        <taxon>Marasmiineae</taxon>
        <taxon>Mycenaceae</taxon>
        <taxon>Mycena</taxon>
    </lineage>
</organism>
<dbReference type="AlphaFoldDB" id="A0AAD7MX78"/>
<dbReference type="Proteomes" id="UP001215280">
    <property type="component" value="Unassembled WGS sequence"/>
</dbReference>
<protein>
    <submittedName>
        <fullName evidence="1">Uncharacterized protein</fullName>
    </submittedName>
</protein>
<dbReference type="EMBL" id="JARJLG010000148">
    <property type="protein sequence ID" value="KAJ7736589.1"/>
    <property type="molecule type" value="Genomic_DNA"/>
</dbReference>
<evidence type="ECO:0000313" key="1">
    <source>
        <dbReference type="EMBL" id="KAJ7736589.1"/>
    </source>
</evidence>
<accession>A0AAD7MX78</accession>
<sequence>MLNPYSQGWQNTGASGLSSNGRPSIFGALPFTSPGALPTFFSFRFTSFNPSVLNCIIIGPQSRPYFRIVTDAPIPGVSVFQNSNGQNMALVQWHRHPEVEVRNIITRQRTSAMLALWTDQSSRTMSVNGATFTFTPRDNFIWIYSTASQPEILGRISRDQDTITLELTGEAIHLGLLEPAVVATFLLQCGRNID</sequence>
<name>A0AAD7MX78_9AGAR</name>
<evidence type="ECO:0000313" key="2">
    <source>
        <dbReference type="Proteomes" id="UP001215280"/>
    </source>
</evidence>
<proteinExistence type="predicted"/>
<keyword evidence="2" id="KW-1185">Reference proteome</keyword>
<reference evidence="1" key="1">
    <citation type="submission" date="2023-03" db="EMBL/GenBank/DDBJ databases">
        <title>Massive genome expansion in bonnet fungi (Mycena s.s.) driven by repeated elements and novel gene families across ecological guilds.</title>
        <authorList>
            <consortium name="Lawrence Berkeley National Laboratory"/>
            <person name="Harder C.B."/>
            <person name="Miyauchi S."/>
            <person name="Viragh M."/>
            <person name="Kuo A."/>
            <person name="Thoen E."/>
            <person name="Andreopoulos B."/>
            <person name="Lu D."/>
            <person name="Skrede I."/>
            <person name="Drula E."/>
            <person name="Henrissat B."/>
            <person name="Morin E."/>
            <person name="Kohler A."/>
            <person name="Barry K."/>
            <person name="LaButti K."/>
            <person name="Morin E."/>
            <person name="Salamov A."/>
            <person name="Lipzen A."/>
            <person name="Mereny Z."/>
            <person name="Hegedus B."/>
            <person name="Baldrian P."/>
            <person name="Stursova M."/>
            <person name="Weitz H."/>
            <person name="Taylor A."/>
            <person name="Grigoriev I.V."/>
            <person name="Nagy L.G."/>
            <person name="Martin F."/>
            <person name="Kauserud H."/>
        </authorList>
    </citation>
    <scope>NUCLEOTIDE SEQUENCE</scope>
    <source>
        <strain evidence="1">CBHHK188m</strain>
    </source>
</reference>